<name>A0A1U7SFS5_ALLSI</name>
<comment type="function">
    <text evidence="1">Catalyzes the last step of tRNA splicing, the transfer of the splice junction 2'-phosphate from ligated tRNA to NAD to produce ADP-ribose 1''-2'' cyclic phosphate.</text>
</comment>
<evidence type="ECO:0000256" key="5">
    <source>
        <dbReference type="ARBA" id="ARBA00023027"/>
    </source>
</evidence>
<dbReference type="InterPro" id="IPR042081">
    <property type="entry name" value="RNA_2'-PTrans_C"/>
</dbReference>
<sequence>MARTFPWRTQGPSVASTPSSAPRSWREPRRLARLFSQDPDTRLSRTLSYALRHGAVELGLHMGADGFVALQELLALPSLAGVSEGDVRRVVETNEKQRFALRPAPSGGLQIRANQGHSLEVPELELTPLETPESLPPTLAHGTRRRLWDSIRRGGLSRRGRTHIHLAPGLPGDAGVLSGMRPDSEVAVVIDGPQALADGIRFFRAANGVVLTPGDAHGVLPPRYILCALQLRPSRE</sequence>
<protein>
    <recommendedName>
        <fullName evidence="3">2'-phosphotransferase</fullName>
        <ecNumber evidence="3">2.7.1.160</ecNumber>
    </recommendedName>
</protein>
<evidence type="ECO:0000313" key="9">
    <source>
        <dbReference type="RefSeq" id="XP_006036940.1"/>
    </source>
</evidence>
<dbReference type="InterPro" id="IPR002745">
    <property type="entry name" value="Ptrans_KptA/Tpt1"/>
</dbReference>
<dbReference type="GeneID" id="102373360"/>
<dbReference type="AlphaFoldDB" id="A0A1U7SFS5"/>
<evidence type="ECO:0000256" key="7">
    <source>
        <dbReference type="SAM" id="MobiDB-lite"/>
    </source>
</evidence>
<feature type="compositionally biased region" description="Polar residues" evidence="7">
    <location>
        <begin position="10"/>
        <end position="22"/>
    </location>
</feature>
<dbReference type="InterPro" id="IPR042080">
    <property type="entry name" value="RNA_2'-PTrans_N"/>
</dbReference>
<dbReference type="PANTHER" id="PTHR12684">
    <property type="entry name" value="PUTATIVE PHOSPHOTRANSFERASE"/>
    <property type="match status" value="1"/>
</dbReference>
<evidence type="ECO:0000256" key="2">
    <source>
        <dbReference type="ARBA" id="ARBA00009836"/>
    </source>
</evidence>
<accession>A0A1U7SFS5</accession>
<dbReference type="GO" id="GO:0006388">
    <property type="term" value="P:tRNA splicing, via endonucleolytic cleavage and ligation"/>
    <property type="evidence" value="ECO:0007669"/>
    <property type="project" value="TreeGrafter"/>
</dbReference>
<comment type="catalytic activity">
    <reaction evidence="6">
        <text>2'-phospho-[ligated tRNA] + NAD(+) = mature tRNA + ADP-alpha-D-ribose 1'',2''-cyclic phosphate + nicotinamide</text>
        <dbReference type="Rhea" id="RHEA:23324"/>
        <dbReference type="Rhea" id="RHEA-COMP:11106"/>
        <dbReference type="Rhea" id="RHEA-COMP:11107"/>
        <dbReference type="ChEBI" id="CHEBI:17154"/>
        <dbReference type="ChEBI" id="CHEBI:57540"/>
        <dbReference type="ChEBI" id="CHEBI:76596"/>
        <dbReference type="ChEBI" id="CHEBI:82883"/>
        <dbReference type="ChEBI" id="CHEBI:85027"/>
        <dbReference type="EC" id="2.7.1.160"/>
    </reaction>
</comment>
<dbReference type="OrthoDB" id="419694at2759"/>
<dbReference type="Proteomes" id="UP000189705">
    <property type="component" value="Unplaced"/>
</dbReference>
<proteinExistence type="inferred from homology"/>
<reference evidence="9" key="1">
    <citation type="submission" date="2025-08" db="UniProtKB">
        <authorList>
            <consortium name="RefSeq"/>
        </authorList>
    </citation>
    <scope>IDENTIFICATION</scope>
</reference>
<keyword evidence="5" id="KW-0520">NAD</keyword>
<feature type="region of interest" description="Disordered" evidence="7">
    <location>
        <begin position="1"/>
        <end position="25"/>
    </location>
</feature>
<organism evidence="8 9">
    <name type="scientific">Alligator sinensis</name>
    <name type="common">Chinese alligator</name>
    <dbReference type="NCBI Taxonomy" id="38654"/>
    <lineage>
        <taxon>Eukaryota</taxon>
        <taxon>Metazoa</taxon>
        <taxon>Chordata</taxon>
        <taxon>Craniata</taxon>
        <taxon>Vertebrata</taxon>
        <taxon>Euteleostomi</taxon>
        <taxon>Archelosauria</taxon>
        <taxon>Archosauria</taxon>
        <taxon>Crocodylia</taxon>
        <taxon>Alligatoridae</taxon>
        <taxon>Alligatorinae</taxon>
        <taxon>Alligator</taxon>
    </lineage>
</organism>
<gene>
    <name evidence="9" type="primary">TRPT1</name>
</gene>
<dbReference type="KEGG" id="asn:102373360"/>
<dbReference type="eggNOG" id="KOG2278">
    <property type="taxonomic scope" value="Eukaryota"/>
</dbReference>
<dbReference type="Gene3D" id="3.20.170.30">
    <property type="match status" value="1"/>
</dbReference>
<dbReference type="GO" id="GO:0000215">
    <property type="term" value="F:tRNA 2'-phosphotransferase activity"/>
    <property type="evidence" value="ECO:0007669"/>
    <property type="project" value="UniProtKB-EC"/>
</dbReference>
<evidence type="ECO:0000256" key="1">
    <source>
        <dbReference type="ARBA" id="ARBA00003343"/>
    </source>
</evidence>
<dbReference type="Pfam" id="PF01885">
    <property type="entry name" value="PTS_2-RNA"/>
    <property type="match status" value="1"/>
</dbReference>
<keyword evidence="4" id="KW-0808">Transferase</keyword>
<dbReference type="RefSeq" id="XP_006036940.1">
    <property type="nucleotide sequence ID" value="XM_006036878.2"/>
</dbReference>
<evidence type="ECO:0000313" key="8">
    <source>
        <dbReference type="Proteomes" id="UP000189705"/>
    </source>
</evidence>
<dbReference type="CTD" id="83707"/>
<dbReference type="STRING" id="38654.A0A1U7SFS5"/>
<evidence type="ECO:0000256" key="6">
    <source>
        <dbReference type="ARBA" id="ARBA00047949"/>
    </source>
</evidence>
<comment type="similarity">
    <text evidence="2">Belongs to the KptA/TPT1 family.</text>
</comment>
<dbReference type="Gene3D" id="1.10.10.970">
    <property type="entry name" value="RNA 2'-phosphotransferase, Tpt1/KptA family, N-terminal domain"/>
    <property type="match status" value="1"/>
</dbReference>
<dbReference type="InParanoid" id="A0A1U7SFS5"/>
<evidence type="ECO:0000256" key="4">
    <source>
        <dbReference type="ARBA" id="ARBA00022679"/>
    </source>
</evidence>
<dbReference type="SUPFAM" id="SSF56399">
    <property type="entry name" value="ADP-ribosylation"/>
    <property type="match status" value="1"/>
</dbReference>
<dbReference type="EC" id="2.7.1.160" evidence="3"/>
<dbReference type="PANTHER" id="PTHR12684:SF2">
    <property type="entry name" value="TRNA 2'-PHOSPHOTRANSFERASE 1"/>
    <property type="match status" value="1"/>
</dbReference>
<keyword evidence="8" id="KW-1185">Reference proteome</keyword>
<evidence type="ECO:0000256" key="3">
    <source>
        <dbReference type="ARBA" id="ARBA00012007"/>
    </source>
</evidence>